<dbReference type="RefSeq" id="WP_379568445.1">
    <property type="nucleotide sequence ID" value="NZ_JBHUFV010000003.1"/>
</dbReference>
<dbReference type="EMBL" id="JBHUFV010000003">
    <property type="protein sequence ID" value="MFD1930233.1"/>
    <property type="molecule type" value="Genomic_DNA"/>
</dbReference>
<keyword evidence="1" id="KW-0472">Membrane</keyword>
<sequence length="113" mass="11804">MSEIRDELRATLETRKDLGPDYEAALVESFVAKLDATIAERVRAEVSAQRPSKKKKGDKGAAPIAPIALGSMGMAIPLSAIAGGQAGFAGLALVWICIVIINVAAAGALMRRD</sequence>
<proteinExistence type="predicted"/>
<organism evidence="2 3">
    <name type="scientific">Nonomuraea mangrovi</name>
    <dbReference type="NCBI Taxonomy" id="2316207"/>
    <lineage>
        <taxon>Bacteria</taxon>
        <taxon>Bacillati</taxon>
        <taxon>Actinomycetota</taxon>
        <taxon>Actinomycetes</taxon>
        <taxon>Streptosporangiales</taxon>
        <taxon>Streptosporangiaceae</taxon>
        <taxon>Nonomuraea</taxon>
    </lineage>
</organism>
<feature type="transmembrane region" description="Helical" evidence="1">
    <location>
        <begin position="88"/>
        <end position="110"/>
    </location>
</feature>
<evidence type="ECO:0008006" key="4">
    <source>
        <dbReference type="Google" id="ProtNLM"/>
    </source>
</evidence>
<keyword evidence="1" id="KW-0812">Transmembrane</keyword>
<comment type="caution">
    <text evidence="2">The sequence shown here is derived from an EMBL/GenBank/DDBJ whole genome shotgun (WGS) entry which is preliminary data.</text>
</comment>
<accession>A0ABW4SLM7</accession>
<evidence type="ECO:0000313" key="2">
    <source>
        <dbReference type="EMBL" id="MFD1930233.1"/>
    </source>
</evidence>
<dbReference type="Proteomes" id="UP001597368">
    <property type="component" value="Unassembled WGS sequence"/>
</dbReference>
<gene>
    <name evidence="2" type="ORF">ACFSKW_01960</name>
</gene>
<evidence type="ECO:0000313" key="3">
    <source>
        <dbReference type="Proteomes" id="UP001597368"/>
    </source>
</evidence>
<keyword evidence="1" id="KW-1133">Transmembrane helix</keyword>
<protein>
    <recommendedName>
        <fullName evidence="4">Integral membrane protein</fullName>
    </recommendedName>
</protein>
<reference evidence="3" key="1">
    <citation type="journal article" date="2019" name="Int. J. Syst. Evol. Microbiol.">
        <title>The Global Catalogue of Microorganisms (GCM) 10K type strain sequencing project: providing services to taxonomists for standard genome sequencing and annotation.</title>
        <authorList>
            <consortium name="The Broad Institute Genomics Platform"/>
            <consortium name="The Broad Institute Genome Sequencing Center for Infectious Disease"/>
            <person name="Wu L."/>
            <person name="Ma J."/>
        </authorList>
    </citation>
    <scope>NUCLEOTIDE SEQUENCE [LARGE SCALE GENOMIC DNA]</scope>
    <source>
        <strain evidence="3">ICMP 6774ER</strain>
    </source>
</reference>
<keyword evidence="3" id="KW-1185">Reference proteome</keyword>
<evidence type="ECO:0000256" key="1">
    <source>
        <dbReference type="SAM" id="Phobius"/>
    </source>
</evidence>
<name>A0ABW4SLM7_9ACTN</name>
<feature type="transmembrane region" description="Helical" evidence="1">
    <location>
        <begin position="60"/>
        <end position="82"/>
    </location>
</feature>